<dbReference type="EMBL" id="LVYD01000002">
    <property type="protein sequence ID" value="OQP66608.1"/>
    <property type="molecule type" value="Genomic_DNA"/>
</dbReference>
<dbReference type="OrthoDB" id="195113at2"/>
<dbReference type="InterPro" id="IPR002734">
    <property type="entry name" value="RibDG_C"/>
</dbReference>
<sequence>MTTAEFKITIHMVSSLDGIIAKKDNSVTWFETADYYEKGIEMTEQDTEEFLKKIDCYIMGARTYEHALELSGTYGWAYRDVPVIVVTHRNLPIERPDIEIYSGDLNKLVEERLKPKYRNVWLVGGPMLVKEFIRLKLGDEIRLSVLPVILGDGTLFFDQVGQEQLLHLKDVVAYKSGMVELRYEIKK</sequence>
<dbReference type="GO" id="GO:0009231">
    <property type="term" value="P:riboflavin biosynthetic process"/>
    <property type="evidence" value="ECO:0007669"/>
    <property type="project" value="InterPro"/>
</dbReference>
<evidence type="ECO:0000259" key="1">
    <source>
        <dbReference type="Pfam" id="PF01872"/>
    </source>
</evidence>
<dbReference type="InterPro" id="IPR024072">
    <property type="entry name" value="DHFR-like_dom_sf"/>
</dbReference>
<reference evidence="2 3" key="1">
    <citation type="submission" date="2016-03" db="EMBL/GenBank/DDBJ databases">
        <title>Niastella vici sp. nov., isolated from farmland soil.</title>
        <authorList>
            <person name="Chen L."/>
            <person name="Wang D."/>
            <person name="Yang S."/>
            <person name="Wang G."/>
        </authorList>
    </citation>
    <scope>NUCLEOTIDE SEQUENCE [LARGE SCALE GENOMIC DNA]</scope>
    <source>
        <strain evidence="2 3">DJ57</strain>
    </source>
</reference>
<dbReference type="Pfam" id="PF01872">
    <property type="entry name" value="RibD_C"/>
    <property type="match status" value="1"/>
</dbReference>
<name>A0A1V9G804_9BACT</name>
<proteinExistence type="predicted"/>
<accession>A0A1V9G804</accession>
<dbReference type="Proteomes" id="UP000192796">
    <property type="component" value="Unassembled WGS sequence"/>
</dbReference>
<dbReference type="Gene3D" id="3.40.430.10">
    <property type="entry name" value="Dihydrofolate Reductase, subunit A"/>
    <property type="match status" value="1"/>
</dbReference>
<keyword evidence="3" id="KW-1185">Reference proteome</keyword>
<dbReference type="STRING" id="1703345.A3860_13505"/>
<dbReference type="PANTHER" id="PTHR38011">
    <property type="entry name" value="DIHYDROFOLATE REDUCTASE FAMILY PROTEIN (AFU_ORTHOLOGUE AFUA_8G06820)"/>
    <property type="match status" value="1"/>
</dbReference>
<gene>
    <name evidence="2" type="ORF">A3860_13505</name>
</gene>
<evidence type="ECO:0000313" key="2">
    <source>
        <dbReference type="EMBL" id="OQP66608.1"/>
    </source>
</evidence>
<dbReference type="AlphaFoldDB" id="A0A1V9G804"/>
<dbReference type="InterPro" id="IPR050765">
    <property type="entry name" value="Riboflavin_Biosynth_HTPR"/>
</dbReference>
<dbReference type="PANTHER" id="PTHR38011:SF11">
    <property type="entry name" value="2,5-DIAMINO-6-RIBOSYLAMINO-4(3H)-PYRIMIDINONE 5'-PHOSPHATE REDUCTASE"/>
    <property type="match status" value="1"/>
</dbReference>
<organism evidence="2 3">
    <name type="scientific">Niastella vici</name>
    <dbReference type="NCBI Taxonomy" id="1703345"/>
    <lineage>
        <taxon>Bacteria</taxon>
        <taxon>Pseudomonadati</taxon>
        <taxon>Bacteroidota</taxon>
        <taxon>Chitinophagia</taxon>
        <taxon>Chitinophagales</taxon>
        <taxon>Chitinophagaceae</taxon>
        <taxon>Niastella</taxon>
    </lineage>
</organism>
<dbReference type="SUPFAM" id="SSF53597">
    <property type="entry name" value="Dihydrofolate reductase-like"/>
    <property type="match status" value="1"/>
</dbReference>
<dbReference type="GO" id="GO:0008703">
    <property type="term" value="F:5-amino-6-(5-phosphoribosylamino)uracil reductase activity"/>
    <property type="evidence" value="ECO:0007669"/>
    <property type="project" value="InterPro"/>
</dbReference>
<feature type="domain" description="Bacterial bifunctional deaminase-reductase C-terminal" evidence="1">
    <location>
        <begin position="7"/>
        <end position="178"/>
    </location>
</feature>
<protein>
    <submittedName>
        <fullName evidence="2">Deaminase</fullName>
    </submittedName>
</protein>
<comment type="caution">
    <text evidence="2">The sequence shown here is derived from an EMBL/GenBank/DDBJ whole genome shotgun (WGS) entry which is preliminary data.</text>
</comment>
<evidence type="ECO:0000313" key="3">
    <source>
        <dbReference type="Proteomes" id="UP000192796"/>
    </source>
</evidence>